<gene>
    <name evidence="2" type="ORF">DLJ74_09115</name>
</gene>
<dbReference type="InterPro" id="IPR036812">
    <property type="entry name" value="NAD(P)_OxRdtase_dom_sf"/>
</dbReference>
<dbReference type="RefSeq" id="WP_109984225.1">
    <property type="nucleotide sequence ID" value="NZ_QGTD01000008.1"/>
</dbReference>
<accession>A0A317KZC8</accession>
<dbReference type="Gene3D" id="3.20.20.100">
    <property type="entry name" value="NADP-dependent oxidoreductase domain"/>
    <property type="match status" value="1"/>
</dbReference>
<evidence type="ECO:0000313" key="2">
    <source>
        <dbReference type="EMBL" id="PWU68586.1"/>
    </source>
</evidence>
<dbReference type="InterPro" id="IPR023210">
    <property type="entry name" value="NADP_OxRdtase_dom"/>
</dbReference>
<dbReference type="SUPFAM" id="SSF51430">
    <property type="entry name" value="NAD(P)-linked oxidoreductase"/>
    <property type="match status" value="1"/>
</dbReference>
<evidence type="ECO:0000259" key="1">
    <source>
        <dbReference type="Pfam" id="PF00248"/>
    </source>
</evidence>
<dbReference type="PANTHER" id="PTHR43312">
    <property type="entry name" value="D-THREO-ALDOSE 1-DEHYDROGENASE"/>
    <property type="match status" value="1"/>
</dbReference>
<keyword evidence="3" id="KW-1185">Reference proteome</keyword>
<organism evidence="2 3">
    <name type="scientific">Gracilibacillus dipsosauri</name>
    <dbReference type="NCBI Taxonomy" id="178340"/>
    <lineage>
        <taxon>Bacteria</taxon>
        <taxon>Bacillati</taxon>
        <taxon>Bacillota</taxon>
        <taxon>Bacilli</taxon>
        <taxon>Bacillales</taxon>
        <taxon>Bacillaceae</taxon>
        <taxon>Gracilibacillus</taxon>
    </lineage>
</organism>
<proteinExistence type="predicted"/>
<dbReference type="OrthoDB" id="9773828at2"/>
<dbReference type="GO" id="GO:0016491">
    <property type="term" value="F:oxidoreductase activity"/>
    <property type="evidence" value="ECO:0007669"/>
    <property type="project" value="InterPro"/>
</dbReference>
<protein>
    <submittedName>
        <fullName evidence="2">Oxidoreductase</fullName>
    </submittedName>
</protein>
<dbReference type="CDD" id="cd19086">
    <property type="entry name" value="AKR_AKR11C1"/>
    <property type="match status" value="1"/>
</dbReference>
<dbReference type="InterPro" id="IPR053135">
    <property type="entry name" value="AKR2_Oxidoreductase"/>
</dbReference>
<evidence type="ECO:0000313" key="3">
    <source>
        <dbReference type="Proteomes" id="UP000245624"/>
    </source>
</evidence>
<dbReference type="Proteomes" id="UP000245624">
    <property type="component" value="Unassembled WGS sequence"/>
</dbReference>
<dbReference type="PANTHER" id="PTHR43312:SF1">
    <property type="entry name" value="NADP-DEPENDENT OXIDOREDUCTASE DOMAIN-CONTAINING PROTEIN"/>
    <property type="match status" value="1"/>
</dbReference>
<dbReference type="PRINTS" id="PR00069">
    <property type="entry name" value="ALDKETRDTASE"/>
</dbReference>
<dbReference type="EMBL" id="QGTD01000008">
    <property type="protein sequence ID" value="PWU68586.1"/>
    <property type="molecule type" value="Genomic_DNA"/>
</dbReference>
<reference evidence="2 3" key="1">
    <citation type="submission" date="2018-05" db="EMBL/GenBank/DDBJ databases">
        <title>Genomic analysis of Gracilibacillus dipsosauri DD1 reveals novel features of a salt-tolerant amylase.</title>
        <authorList>
            <person name="Deutch C.E."/>
            <person name="Yang S."/>
        </authorList>
    </citation>
    <scope>NUCLEOTIDE SEQUENCE [LARGE SCALE GENOMIC DNA]</scope>
    <source>
        <strain evidence="2 3">DD1</strain>
    </source>
</reference>
<dbReference type="AlphaFoldDB" id="A0A317KZC8"/>
<sequence length="304" mass="34254">MRKVQLGDSNLYVSELALGCMSLGTERKQANYIIDQALDYGINYLDTADLYDQGRNEEIVGEAIKKRRNDIVLATKVGNHLKEDGSWYWDPSKAYIKSQVKSSLKRLQTDHIDLYQLHGGTIEDPIDETIEAFEELVEEGVIRYYGISSIRPNVIKQFVNKASIQSVMMQYSIFDRRAEEEILPLLQKQKISVVTRGSLAKGMLTKDALSITQAKAQKGYLDYRQDELLSTIKQLIDLLNRDQTLTGLAIQYALQNGAVSSIVAGASSSTQLSENVKALEQSFTTAQLEQVAHIAKQNKYEKHR</sequence>
<comment type="caution">
    <text evidence="2">The sequence shown here is derived from an EMBL/GenBank/DDBJ whole genome shotgun (WGS) entry which is preliminary data.</text>
</comment>
<dbReference type="InterPro" id="IPR020471">
    <property type="entry name" value="AKR"/>
</dbReference>
<dbReference type="Pfam" id="PF00248">
    <property type="entry name" value="Aldo_ket_red"/>
    <property type="match status" value="1"/>
</dbReference>
<name>A0A317KZC8_9BACI</name>
<feature type="domain" description="NADP-dependent oxidoreductase" evidence="1">
    <location>
        <begin position="15"/>
        <end position="294"/>
    </location>
</feature>